<dbReference type="OrthoDB" id="7055795at2"/>
<dbReference type="PANTHER" id="PTHR34047:SF7">
    <property type="entry name" value="RNA-DIRECTED DNA POLYMERASE"/>
    <property type="match status" value="1"/>
</dbReference>
<evidence type="ECO:0000256" key="8">
    <source>
        <dbReference type="ARBA" id="ARBA00034120"/>
    </source>
</evidence>
<keyword evidence="2" id="KW-0808">Transferase</keyword>
<dbReference type="GO" id="GO:0051607">
    <property type="term" value="P:defense response to virus"/>
    <property type="evidence" value="ECO:0007669"/>
    <property type="project" value="UniProtKB-KW"/>
</dbReference>
<comment type="similarity">
    <text evidence="8">Belongs to the bacterial reverse transcriptase family.</text>
</comment>
<name>A0A318J053_9BURK</name>
<accession>A0A318J053</accession>
<protein>
    <recommendedName>
        <fullName evidence="1">RNA-directed DNA polymerase</fullName>
        <ecNumber evidence="1">2.7.7.49</ecNumber>
    </recommendedName>
</protein>
<dbReference type="Pfam" id="PF00078">
    <property type="entry name" value="RVT_1"/>
    <property type="match status" value="1"/>
</dbReference>
<keyword evidence="5" id="KW-0460">Magnesium</keyword>
<dbReference type="PANTHER" id="PTHR34047">
    <property type="entry name" value="NUCLEAR INTRON MATURASE 1, MITOCHONDRIAL-RELATED"/>
    <property type="match status" value="1"/>
</dbReference>
<evidence type="ECO:0000256" key="1">
    <source>
        <dbReference type="ARBA" id="ARBA00012493"/>
    </source>
</evidence>
<dbReference type="SUPFAM" id="SSF56672">
    <property type="entry name" value="DNA/RNA polymerases"/>
    <property type="match status" value="1"/>
</dbReference>
<keyword evidence="4" id="KW-0479">Metal-binding</keyword>
<evidence type="ECO:0000256" key="6">
    <source>
        <dbReference type="ARBA" id="ARBA00022918"/>
    </source>
</evidence>
<comment type="caution">
    <text evidence="11">The sequence shown here is derived from an EMBL/GenBank/DDBJ whole genome shotgun (WGS) entry which is preliminary data.</text>
</comment>
<sequence>MDIPKQVALAIADALLAGECSHIALMKNMSWVLGKKWPWIPSLCPKIYLHAGPHFYHYSRHEIAAIILDDHGYYDAWRGKDKPQIKQYCLLPAIAPEKPAWLQALALPEFNNSADLARHLNLTVNELAWFADQWRQDAQAAPQLRHYHYRWLEKATGGWRLLEIPKSRLRNIQRKILQRILNQVPPHAAAQAFQQGRSSISHAAQHTGKLVVVRLDLKDFFTSIPGSRLHALFAKLGYPEKVAGTLARLCSNRTPTVIAKEKTRYLAPLSSAHLLRSPHLPQGAPTSPALANLCAYRLDMRLQALADSMQASYSRYADDLTFSGDEQFDQSLRRVIPQVAAIVLEEGFVLNYKKTRIMRASTRQQVTGIVVNRHCNIKRADYDTLKAILTNCLRSNPASQNREGHANFRAHLAGKLAYMRMINPARTAKLQALFEQIKWPDSAVMI</sequence>
<dbReference type="EMBL" id="QJKB01000006">
    <property type="protein sequence ID" value="PXX41897.1"/>
    <property type="molecule type" value="Genomic_DNA"/>
</dbReference>
<keyword evidence="3" id="KW-0548">Nucleotidyltransferase</keyword>
<feature type="domain" description="Reverse transcriptase" evidence="10">
    <location>
        <begin position="133"/>
        <end position="371"/>
    </location>
</feature>
<dbReference type="Proteomes" id="UP000247792">
    <property type="component" value="Unassembled WGS sequence"/>
</dbReference>
<evidence type="ECO:0000256" key="7">
    <source>
        <dbReference type="ARBA" id="ARBA00023118"/>
    </source>
</evidence>
<evidence type="ECO:0000256" key="3">
    <source>
        <dbReference type="ARBA" id="ARBA00022695"/>
    </source>
</evidence>
<keyword evidence="6 11" id="KW-0695">RNA-directed DNA polymerase</keyword>
<evidence type="ECO:0000256" key="4">
    <source>
        <dbReference type="ARBA" id="ARBA00022723"/>
    </source>
</evidence>
<comment type="catalytic activity">
    <reaction evidence="9">
        <text>DNA(n) + a 2'-deoxyribonucleoside 5'-triphosphate = DNA(n+1) + diphosphate</text>
        <dbReference type="Rhea" id="RHEA:22508"/>
        <dbReference type="Rhea" id="RHEA-COMP:17339"/>
        <dbReference type="Rhea" id="RHEA-COMP:17340"/>
        <dbReference type="ChEBI" id="CHEBI:33019"/>
        <dbReference type="ChEBI" id="CHEBI:61560"/>
        <dbReference type="ChEBI" id="CHEBI:173112"/>
        <dbReference type="EC" id="2.7.7.49"/>
    </reaction>
</comment>
<evidence type="ECO:0000259" key="10">
    <source>
        <dbReference type="PROSITE" id="PS50878"/>
    </source>
</evidence>
<evidence type="ECO:0000256" key="2">
    <source>
        <dbReference type="ARBA" id="ARBA00022679"/>
    </source>
</evidence>
<dbReference type="InterPro" id="IPR051083">
    <property type="entry name" value="GrpII_Intron_Splice-Mob/Def"/>
</dbReference>
<dbReference type="GO" id="GO:0003964">
    <property type="term" value="F:RNA-directed DNA polymerase activity"/>
    <property type="evidence" value="ECO:0007669"/>
    <property type="project" value="UniProtKB-KW"/>
</dbReference>
<evidence type="ECO:0000256" key="5">
    <source>
        <dbReference type="ARBA" id="ARBA00022842"/>
    </source>
</evidence>
<evidence type="ECO:0000313" key="12">
    <source>
        <dbReference type="Proteomes" id="UP000247792"/>
    </source>
</evidence>
<dbReference type="PROSITE" id="PS50878">
    <property type="entry name" value="RT_POL"/>
    <property type="match status" value="1"/>
</dbReference>
<dbReference type="GO" id="GO:0003723">
    <property type="term" value="F:RNA binding"/>
    <property type="evidence" value="ECO:0007669"/>
    <property type="project" value="InterPro"/>
</dbReference>
<dbReference type="EC" id="2.7.7.49" evidence="1"/>
<dbReference type="InterPro" id="IPR000477">
    <property type="entry name" value="RT_dom"/>
</dbReference>
<proteinExistence type="inferred from homology"/>
<keyword evidence="12" id="KW-1185">Reference proteome</keyword>
<dbReference type="GO" id="GO:0046872">
    <property type="term" value="F:metal ion binding"/>
    <property type="evidence" value="ECO:0007669"/>
    <property type="project" value="UniProtKB-KW"/>
</dbReference>
<dbReference type="RefSeq" id="WP_110256340.1">
    <property type="nucleotide sequence ID" value="NZ_QJKB01000006.1"/>
</dbReference>
<dbReference type="InterPro" id="IPR000123">
    <property type="entry name" value="Reverse_transcriptase_msDNA"/>
</dbReference>
<evidence type="ECO:0000313" key="11">
    <source>
        <dbReference type="EMBL" id="PXX41897.1"/>
    </source>
</evidence>
<dbReference type="InterPro" id="IPR043502">
    <property type="entry name" value="DNA/RNA_pol_sf"/>
</dbReference>
<dbReference type="AlphaFoldDB" id="A0A318J053"/>
<evidence type="ECO:0000256" key="9">
    <source>
        <dbReference type="ARBA" id="ARBA00048173"/>
    </source>
</evidence>
<reference evidence="11 12" key="1">
    <citation type="submission" date="2018-05" db="EMBL/GenBank/DDBJ databases">
        <title>Genomic Encyclopedia of Type Strains, Phase IV (KMG-IV): sequencing the most valuable type-strain genomes for metagenomic binning, comparative biology and taxonomic classification.</title>
        <authorList>
            <person name="Goeker M."/>
        </authorList>
    </citation>
    <scope>NUCLEOTIDE SEQUENCE [LARGE SCALE GENOMIC DNA]</scope>
    <source>
        <strain evidence="11 12">DSM 19792</strain>
    </source>
</reference>
<dbReference type="PRINTS" id="PR00866">
    <property type="entry name" value="RNADNAPOLMS"/>
</dbReference>
<dbReference type="CDD" id="cd03487">
    <property type="entry name" value="RT_Bac_retron_II"/>
    <property type="match status" value="1"/>
</dbReference>
<organism evidence="11 12">
    <name type="scientific">Undibacterium pigrum</name>
    <dbReference type="NCBI Taxonomy" id="401470"/>
    <lineage>
        <taxon>Bacteria</taxon>
        <taxon>Pseudomonadati</taxon>
        <taxon>Pseudomonadota</taxon>
        <taxon>Betaproteobacteria</taxon>
        <taxon>Burkholderiales</taxon>
        <taxon>Oxalobacteraceae</taxon>
        <taxon>Undibacterium</taxon>
    </lineage>
</organism>
<gene>
    <name evidence="11" type="ORF">DFR42_10676</name>
</gene>
<keyword evidence="7" id="KW-0051">Antiviral defense</keyword>